<accession>A0A914DW57</accession>
<dbReference type="InterPro" id="IPR012674">
    <property type="entry name" value="Calycin"/>
</dbReference>
<organism evidence="4 5">
    <name type="scientific">Acrobeloides nanus</name>
    <dbReference type="NCBI Taxonomy" id="290746"/>
    <lineage>
        <taxon>Eukaryota</taxon>
        <taxon>Metazoa</taxon>
        <taxon>Ecdysozoa</taxon>
        <taxon>Nematoda</taxon>
        <taxon>Chromadorea</taxon>
        <taxon>Rhabditida</taxon>
        <taxon>Tylenchina</taxon>
        <taxon>Cephalobomorpha</taxon>
        <taxon>Cephaloboidea</taxon>
        <taxon>Cephalobidae</taxon>
        <taxon>Acrobeloides</taxon>
    </lineage>
</organism>
<keyword evidence="4" id="KW-1185">Reference proteome</keyword>
<keyword evidence="2" id="KW-0446">Lipid-binding</keyword>
<reference evidence="5" key="1">
    <citation type="submission" date="2022-11" db="UniProtKB">
        <authorList>
            <consortium name="WormBaseParasite"/>
        </authorList>
    </citation>
    <scope>IDENTIFICATION</scope>
</reference>
<dbReference type="Proteomes" id="UP000887540">
    <property type="component" value="Unplaced"/>
</dbReference>
<name>A0A914DW57_9BILA</name>
<dbReference type="InterPro" id="IPR000566">
    <property type="entry name" value="Lipocln_cytosolic_FA-bd_dom"/>
</dbReference>
<dbReference type="InterPro" id="IPR000463">
    <property type="entry name" value="Fatty_acid-bd"/>
</dbReference>
<protein>
    <submittedName>
        <fullName evidence="5">Lipocalin/cytosolic fatty-acid binding domain-containing protein</fullName>
    </submittedName>
</protein>
<dbReference type="SUPFAM" id="SSF50814">
    <property type="entry name" value="Lipocalins"/>
    <property type="match status" value="1"/>
</dbReference>
<dbReference type="PANTHER" id="PTHR11955">
    <property type="entry name" value="FATTY ACID BINDING PROTEIN"/>
    <property type="match status" value="1"/>
</dbReference>
<evidence type="ECO:0000313" key="4">
    <source>
        <dbReference type="Proteomes" id="UP000887540"/>
    </source>
</evidence>
<dbReference type="WBParaSite" id="ACRNAN_scaffold4244.g15252.t1">
    <property type="protein sequence ID" value="ACRNAN_scaffold4244.g15252.t1"/>
    <property type="gene ID" value="ACRNAN_scaffold4244.g15252"/>
</dbReference>
<sequence>MAEKFVGKWNFVESENIDDFMKQVGVSLALRTIVAKLKPVLEVTVNGNHCKLVSTSTFKTIVTEFELGVEFDEETPFGPKMKTTFTLENGKLIKVQNPVSAGDKATRTESYVEGDNFIMEMECEGVKAKRIFTRA</sequence>
<dbReference type="AlphaFoldDB" id="A0A914DW57"/>
<comment type="similarity">
    <text evidence="1">Belongs to the calycin superfamily. Fatty-acid binding protein (FABP) family.</text>
</comment>
<feature type="domain" description="Lipocalin/cytosolic fatty-acid binding" evidence="3">
    <location>
        <begin position="6"/>
        <end position="132"/>
    </location>
</feature>
<evidence type="ECO:0000256" key="2">
    <source>
        <dbReference type="ARBA" id="ARBA00023121"/>
    </source>
</evidence>
<proteinExistence type="inferred from homology"/>
<dbReference type="Gene3D" id="2.40.128.20">
    <property type="match status" value="1"/>
</dbReference>
<evidence type="ECO:0000313" key="5">
    <source>
        <dbReference type="WBParaSite" id="ACRNAN_scaffold4244.g15252.t1"/>
    </source>
</evidence>
<dbReference type="CDD" id="cd00742">
    <property type="entry name" value="FABP"/>
    <property type="match status" value="1"/>
</dbReference>
<evidence type="ECO:0000256" key="1">
    <source>
        <dbReference type="ARBA" id="ARBA00008390"/>
    </source>
</evidence>
<dbReference type="Pfam" id="PF00061">
    <property type="entry name" value="Lipocalin"/>
    <property type="match status" value="1"/>
</dbReference>
<dbReference type="GO" id="GO:0008289">
    <property type="term" value="F:lipid binding"/>
    <property type="evidence" value="ECO:0007669"/>
    <property type="project" value="UniProtKB-KW"/>
</dbReference>
<dbReference type="PRINTS" id="PR00178">
    <property type="entry name" value="FATTYACIDBP"/>
</dbReference>
<evidence type="ECO:0000259" key="3">
    <source>
        <dbReference type="Pfam" id="PF00061"/>
    </source>
</evidence>
<dbReference type="InterPro" id="IPR031259">
    <property type="entry name" value="ILBP"/>
</dbReference>